<comment type="pathway">
    <text evidence="4">tRNA modification; tRNA-queuosine biosynthesis.</text>
</comment>
<dbReference type="NCBIfam" id="TIGR00430">
    <property type="entry name" value="Q_tRNA_tgt"/>
    <property type="match status" value="1"/>
</dbReference>
<evidence type="ECO:0000256" key="1">
    <source>
        <dbReference type="ARBA" id="ARBA00022676"/>
    </source>
</evidence>
<feature type="binding site" evidence="4">
    <location>
        <position position="215"/>
    </location>
    <ligand>
        <name>substrate</name>
    </ligand>
</feature>
<feature type="domain" description="tRNA-guanine(15) transglycosylase-like" evidence="5">
    <location>
        <begin position="14"/>
        <end position="381"/>
    </location>
</feature>
<keyword evidence="2 4" id="KW-0808">Transferase</keyword>
<comment type="function">
    <text evidence="4">Catalyzes the base-exchange of a guanine (G) residue with the queuine precursor 7-aminomethyl-7-deazaguanine (PreQ1) at position 34 (anticodon wobble position) in tRNAs with GU(N) anticodons (tRNA-Asp, -Asn, -His and -Tyr). Catalysis occurs through a double-displacement mechanism. The nucleophile active site attacks the C1' of nucleotide 34 to detach the guanine base from the RNA, forming a covalent enzyme-RNA intermediate. The proton acceptor active site deprotonates the incoming PreQ1, allowing a nucleophilic attack on the C1' of the ribose to form the product. After dissociation, two additional enzymatic reactions on the tRNA convert PreQ1 to queuine (Q), resulting in the hypermodified nucleoside queuosine (7-(((4,5-cis-dihydroxy-2-cyclopenten-1-yl)amino)methyl)-7-deazaguanosine).</text>
</comment>
<dbReference type="InterPro" id="IPR050076">
    <property type="entry name" value="ArchSynthase1/Queuine_TRR"/>
</dbReference>
<dbReference type="PANTHER" id="PTHR46499:SF1">
    <property type="entry name" value="QUEUINE TRNA-RIBOSYLTRANSFERASE"/>
    <property type="match status" value="1"/>
</dbReference>
<dbReference type="InterPro" id="IPR002616">
    <property type="entry name" value="tRNA_ribo_trans-like"/>
</dbReference>
<dbReference type="EMBL" id="MFJE01000019">
    <property type="protein sequence ID" value="OGG14396.1"/>
    <property type="molecule type" value="Genomic_DNA"/>
</dbReference>
<dbReference type="GO" id="GO:0005737">
    <property type="term" value="C:cytoplasm"/>
    <property type="evidence" value="ECO:0007669"/>
    <property type="project" value="TreeGrafter"/>
</dbReference>
<dbReference type="SUPFAM" id="SSF51713">
    <property type="entry name" value="tRNA-guanine transglycosylase"/>
    <property type="match status" value="1"/>
</dbReference>
<dbReference type="STRING" id="1798375.A2773_00665"/>
<keyword evidence="4" id="KW-0671">Queuosine biosynthesis</keyword>
<dbReference type="GO" id="GO:0046872">
    <property type="term" value="F:metal ion binding"/>
    <property type="evidence" value="ECO:0007669"/>
    <property type="project" value="UniProtKB-KW"/>
</dbReference>
<feature type="binding site" evidence="4">
    <location>
        <position position="360"/>
    </location>
    <ligand>
        <name>Zn(2+)</name>
        <dbReference type="ChEBI" id="CHEBI:29105"/>
    </ligand>
</feature>
<evidence type="ECO:0000256" key="4">
    <source>
        <dbReference type="HAMAP-Rule" id="MF_00168"/>
    </source>
</evidence>
<feature type="active site" description="Proton acceptor" evidence="4">
    <location>
        <position position="92"/>
    </location>
</feature>
<dbReference type="HAMAP" id="MF_00168">
    <property type="entry name" value="Q_tRNA_Tgt"/>
    <property type="match status" value="1"/>
</dbReference>
<dbReference type="GO" id="GO:0008616">
    <property type="term" value="P:tRNA queuosine(34) biosynthetic process"/>
    <property type="evidence" value="ECO:0007669"/>
    <property type="project" value="UniProtKB-UniRule"/>
</dbReference>
<dbReference type="Gene3D" id="3.20.20.105">
    <property type="entry name" value="Queuine tRNA-ribosyltransferase-like"/>
    <property type="match status" value="1"/>
</dbReference>
<comment type="similarity">
    <text evidence="4">Belongs to the queuine tRNA-ribosyltransferase family.</text>
</comment>
<comment type="caution">
    <text evidence="6">The sequence shown here is derived from an EMBL/GenBank/DDBJ whole genome shotgun (WGS) entry which is preliminary data.</text>
</comment>
<evidence type="ECO:0000256" key="3">
    <source>
        <dbReference type="ARBA" id="ARBA00022694"/>
    </source>
</evidence>
<comment type="subunit">
    <text evidence="4">Homodimer. Within each dimer, one monomer is responsible for RNA recognition and catalysis, while the other monomer binds to the replacement base PreQ1.</text>
</comment>
<gene>
    <name evidence="4" type="primary">tgt</name>
    <name evidence="6" type="ORF">A2773_00665</name>
</gene>
<accession>A0A1F5ZPG9</accession>
<keyword evidence="4" id="KW-0862">Zinc</keyword>
<sequence>MIDFKIIKKSVISKARIGILQTPHGEVETPALVPVATQAVIKTLDSAEVQKTNSQLLIANTFHLHLKPGENIIKSSGGIHDFMNWPRPLMTDSGGFQVFSLGFGKDLGVGKIVKFFPHEARELVEVGSQPKDIKITPQGVHFRSPLDGTKIFIGPKESMKIQEKIGADIIFAFDECTPPLCSFDYAKTALVRTHNWARICIDSKNSDQALFGIVQGSKFQDLREQSAKYINSLSFDGFGIGGDLGESKNLTIKIINWSLKYLDENKPRHLLGIGHLEDMELIIKNGIDTFDCTVPTHYARHRVAFTRQGRLDLGKTKYLKDKNPLDEKCDCYVCRSYKRNYITHLIKAKEVTGLKLLTFHNLHFFNNYVAKIRDKIKEGKL</sequence>
<comment type="caution">
    <text evidence="4">Lacks conserved residue(s) required for the propagation of feature annotation.</text>
</comment>
<feature type="binding site" evidence="4">
    <location>
        <position position="242"/>
    </location>
    <ligand>
        <name>substrate</name>
    </ligand>
</feature>
<reference evidence="6 7" key="1">
    <citation type="journal article" date="2016" name="Nat. Commun.">
        <title>Thousands of microbial genomes shed light on interconnected biogeochemical processes in an aquifer system.</title>
        <authorList>
            <person name="Anantharaman K."/>
            <person name="Brown C.T."/>
            <person name="Hug L.A."/>
            <person name="Sharon I."/>
            <person name="Castelle C.J."/>
            <person name="Probst A.J."/>
            <person name="Thomas B.C."/>
            <person name="Singh A."/>
            <person name="Wilkins M.J."/>
            <person name="Karaoz U."/>
            <person name="Brodie E.L."/>
            <person name="Williams K.H."/>
            <person name="Hubbard S.S."/>
            <person name="Banfield J.F."/>
        </authorList>
    </citation>
    <scope>NUCLEOTIDE SEQUENCE [LARGE SCALE GENOMIC DNA]</scope>
</reference>
<evidence type="ECO:0000259" key="5">
    <source>
        <dbReference type="Pfam" id="PF01702"/>
    </source>
</evidence>
<evidence type="ECO:0000313" key="7">
    <source>
        <dbReference type="Proteomes" id="UP000177383"/>
    </source>
</evidence>
<protein>
    <recommendedName>
        <fullName evidence="4">Queuine tRNA-ribosyltransferase</fullName>
        <ecNumber evidence="4">2.4.2.29</ecNumber>
    </recommendedName>
    <alternativeName>
        <fullName evidence="4">Guanine insertion enzyme</fullName>
    </alternativeName>
    <alternativeName>
        <fullName evidence="4">tRNA-guanine transglycosylase</fullName>
    </alternativeName>
</protein>
<dbReference type="GO" id="GO:0008479">
    <property type="term" value="F:tRNA-guanosine(34) queuine transglycosylase activity"/>
    <property type="evidence" value="ECO:0007669"/>
    <property type="project" value="UniProtKB-UniRule"/>
</dbReference>
<dbReference type="AlphaFoldDB" id="A0A1F5ZPG9"/>
<dbReference type="UniPathway" id="UPA00392"/>
<keyword evidence="1 4" id="KW-0328">Glycosyltransferase</keyword>
<feature type="binding site" evidence="4">
    <location>
        <position position="329"/>
    </location>
    <ligand>
        <name>Zn(2+)</name>
        <dbReference type="ChEBI" id="CHEBI:29105"/>
    </ligand>
</feature>
<organism evidence="6 7">
    <name type="scientific">Candidatus Gottesmanbacteria bacterium RIFCSPHIGHO2_01_FULL_39_10</name>
    <dbReference type="NCBI Taxonomy" id="1798375"/>
    <lineage>
        <taxon>Bacteria</taxon>
        <taxon>Candidatus Gottesmaniibacteriota</taxon>
    </lineage>
</organism>
<comment type="catalytic activity">
    <reaction evidence="4">
        <text>7-aminomethyl-7-carbaguanine + guanosine(34) in tRNA = 7-aminomethyl-7-carbaguanosine(34) in tRNA + guanine</text>
        <dbReference type="Rhea" id="RHEA:24104"/>
        <dbReference type="Rhea" id="RHEA-COMP:10341"/>
        <dbReference type="Rhea" id="RHEA-COMP:10342"/>
        <dbReference type="ChEBI" id="CHEBI:16235"/>
        <dbReference type="ChEBI" id="CHEBI:58703"/>
        <dbReference type="ChEBI" id="CHEBI:74269"/>
        <dbReference type="ChEBI" id="CHEBI:82833"/>
        <dbReference type="EC" id="2.4.2.29"/>
    </reaction>
</comment>
<comment type="cofactor">
    <cofactor evidence="4">
        <name>Zn(2+)</name>
        <dbReference type="ChEBI" id="CHEBI:29105"/>
    </cofactor>
    <text evidence="4">Binds 1 zinc ion per subunit.</text>
</comment>
<dbReference type="Proteomes" id="UP000177383">
    <property type="component" value="Unassembled WGS sequence"/>
</dbReference>
<evidence type="ECO:0000256" key="2">
    <source>
        <dbReference type="ARBA" id="ARBA00022679"/>
    </source>
</evidence>
<dbReference type="EC" id="2.4.2.29" evidence="4"/>
<feature type="binding site" evidence="4">
    <location>
        <begin position="92"/>
        <end position="96"/>
    </location>
    <ligand>
        <name>substrate</name>
    </ligand>
</feature>
<feature type="binding site" evidence="4">
    <location>
        <position position="334"/>
    </location>
    <ligand>
        <name>Zn(2+)</name>
        <dbReference type="ChEBI" id="CHEBI:29105"/>
    </ligand>
</feature>
<name>A0A1F5ZPG9_9BACT</name>
<dbReference type="PANTHER" id="PTHR46499">
    <property type="entry name" value="QUEUINE TRNA-RIBOSYLTRANSFERASE"/>
    <property type="match status" value="1"/>
</dbReference>
<feature type="binding site" evidence="4">
    <location>
        <position position="331"/>
    </location>
    <ligand>
        <name>Zn(2+)</name>
        <dbReference type="ChEBI" id="CHEBI:29105"/>
    </ligand>
</feature>
<feature type="binding site" evidence="4">
    <location>
        <position position="174"/>
    </location>
    <ligand>
        <name>substrate</name>
    </ligand>
</feature>
<dbReference type="InterPro" id="IPR004803">
    <property type="entry name" value="TGT"/>
</dbReference>
<feature type="active site" description="Nucleophile" evidence="4">
    <location>
        <position position="291"/>
    </location>
</feature>
<dbReference type="Pfam" id="PF01702">
    <property type="entry name" value="TGT"/>
    <property type="match status" value="1"/>
</dbReference>
<feature type="region of interest" description="RNA binding" evidence="4">
    <location>
        <begin position="272"/>
        <end position="278"/>
    </location>
</feature>
<dbReference type="InterPro" id="IPR036511">
    <property type="entry name" value="TGT-like_sf"/>
</dbReference>
<dbReference type="NCBIfam" id="TIGR00449">
    <property type="entry name" value="tgt_general"/>
    <property type="match status" value="1"/>
</dbReference>
<proteinExistence type="inferred from homology"/>
<keyword evidence="4" id="KW-0479">Metal-binding</keyword>
<keyword evidence="3 4" id="KW-0819">tRNA processing</keyword>
<evidence type="ECO:0000313" key="6">
    <source>
        <dbReference type="EMBL" id="OGG14396.1"/>
    </source>
</evidence>